<dbReference type="GO" id="GO:0051016">
    <property type="term" value="P:barbed-end actin filament capping"/>
    <property type="evidence" value="ECO:0007669"/>
    <property type="project" value="TreeGrafter"/>
</dbReference>
<dbReference type="EMBL" id="OC972901">
    <property type="protein sequence ID" value="CAD7668241.1"/>
    <property type="molecule type" value="Genomic_DNA"/>
</dbReference>
<accession>A0A7R9MUM7</accession>
<dbReference type="GO" id="GO:0015629">
    <property type="term" value="C:actin cytoskeleton"/>
    <property type="evidence" value="ECO:0007669"/>
    <property type="project" value="TreeGrafter"/>
</dbReference>
<dbReference type="AlphaFoldDB" id="A0A7R9MUM7"/>
<dbReference type="PANTHER" id="PTHR11977">
    <property type="entry name" value="VILLIN"/>
    <property type="match status" value="1"/>
</dbReference>
<dbReference type="PRINTS" id="PR00597">
    <property type="entry name" value="GELSOLIN"/>
</dbReference>
<gene>
    <name evidence="1" type="ORF">ONB1V03_LOCUS23300</name>
</gene>
<dbReference type="InterPro" id="IPR007122">
    <property type="entry name" value="Villin/Gelsolin"/>
</dbReference>
<reference evidence="1" key="1">
    <citation type="submission" date="2020-11" db="EMBL/GenBank/DDBJ databases">
        <authorList>
            <person name="Tran Van P."/>
        </authorList>
    </citation>
    <scope>NUCLEOTIDE SEQUENCE</scope>
</reference>
<organism evidence="1">
    <name type="scientific">Oppiella nova</name>
    <dbReference type="NCBI Taxonomy" id="334625"/>
    <lineage>
        <taxon>Eukaryota</taxon>
        <taxon>Metazoa</taxon>
        <taxon>Ecdysozoa</taxon>
        <taxon>Arthropoda</taxon>
        <taxon>Chelicerata</taxon>
        <taxon>Arachnida</taxon>
        <taxon>Acari</taxon>
        <taxon>Acariformes</taxon>
        <taxon>Sarcoptiformes</taxon>
        <taxon>Oribatida</taxon>
        <taxon>Brachypylina</taxon>
        <taxon>Oppioidea</taxon>
        <taxon>Oppiidae</taxon>
        <taxon>Oppiella</taxon>
    </lineage>
</organism>
<evidence type="ECO:0000313" key="1">
    <source>
        <dbReference type="EMBL" id="CAD7668241.1"/>
    </source>
</evidence>
<evidence type="ECO:0000313" key="2">
    <source>
        <dbReference type="Proteomes" id="UP000728032"/>
    </source>
</evidence>
<proteinExistence type="predicted"/>
<dbReference type="Gene3D" id="3.40.20.10">
    <property type="entry name" value="Severin"/>
    <property type="match status" value="1"/>
</dbReference>
<dbReference type="GO" id="GO:0005546">
    <property type="term" value="F:phosphatidylinositol-4,5-bisphosphate binding"/>
    <property type="evidence" value="ECO:0007669"/>
    <property type="project" value="TreeGrafter"/>
</dbReference>
<dbReference type="GO" id="GO:0051014">
    <property type="term" value="P:actin filament severing"/>
    <property type="evidence" value="ECO:0007669"/>
    <property type="project" value="TreeGrafter"/>
</dbReference>
<dbReference type="InterPro" id="IPR029006">
    <property type="entry name" value="ADF-H/Gelsolin-like_dom_sf"/>
</dbReference>
<dbReference type="SUPFAM" id="SSF55753">
    <property type="entry name" value="Actin depolymerizing proteins"/>
    <property type="match status" value="1"/>
</dbReference>
<dbReference type="GO" id="GO:0051015">
    <property type="term" value="F:actin filament binding"/>
    <property type="evidence" value="ECO:0007669"/>
    <property type="project" value="InterPro"/>
</dbReference>
<name>A0A7R9MUM7_9ACAR</name>
<dbReference type="GO" id="GO:0005737">
    <property type="term" value="C:cytoplasm"/>
    <property type="evidence" value="ECO:0007669"/>
    <property type="project" value="TreeGrafter"/>
</dbReference>
<dbReference type="GO" id="GO:0008154">
    <property type="term" value="P:actin polymerization or depolymerization"/>
    <property type="evidence" value="ECO:0007669"/>
    <property type="project" value="TreeGrafter"/>
</dbReference>
<dbReference type="OrthoDB" id="6414989at2759"/>
<dbReference type="PANTHER" id="PTHR11977:SF45">
    <property type="entry name" value="SUPERVILLIN"/>
    <property type="match status" value="1"/>
</dbReference>
<protein>
    <submittedName>
        <fullName evidence="1">Uncharacterized protein</fullName>
    </submittedName>
</protein>
<dbReference type="EMBL" id="CAJPVJ010058076">
    <property type="protein sequence ID" value="CAG2183880.1"/>
    <property type="molecule type" value="Genomic_DNA"/>
</dbReference>
<dbReference type="Proteomes" id="UP000728032">
    <property type="component" value="Unassembled WGS sequence"/>
</dbReference>
<keyword evidence="2" id="KW-1185">Reference proteome</keyword>
<feature type="non-terminal residue" evidence="1">
    <location>
        <position position="1"/>
    </location>
</feature>
<sequence>MSRVGRQLRTGDVSRHSMIGRDRSCYFFWHGLGTKSTEKGASALMTIELDKEKAQQVRVSEHREEPCFLNIFNGSFIILRGKRGQTSAKNNWQLFYVRGVVPNEATLVEVEPRVQSLRSRTA</sequence>